<evidence type="ECO:0000313" key="4">
    <source>
        <dbReference type="EMBL" id="PWG64283.1"/>
    </source>
</evidence>
<dbReference type="GO" id="GO:0016020">
    <property type="term" value="C:membrane"/>
    <property type="evidence" value="ECO:0007669"/>
    <property type="project" value="InterPro"/>
</dbReference>
<evidence type="ECO:0000256" key="1">
    <source>
        <dbReference type="ARBA" id="ARBA00022679"/>
    </source>
</evidence>
<evidence type="ECO:0000256" key="3">
    <source>
        <dbReference type="SAM" id="Phobius"/>
    </source>
</evidence>
<comment type="similarity">
    <text evidence="2">Belongs to the CDP-alcohol phosphatidyltransferase class-I family.</text>
</comment>
<feature type="transmembrane region" description="Helical" evidence="3">
    <location>
        <begin position="95"/>
        <end position="116"/>
    </location>
</feature>
<comment type="caution">
    <text evidence="4">The sequence shown here is derived from an EMBL/GenBank/DDBJ whole genome shotgun (WGS) entry which is preliminary data.</text>
</comment>
<evidence type="ECO:0000256" key="2">
    <source>
        <dbReference type="RuleBase" id="RU003750"/>
    </source>
</evidence>
<dbReference type="OrthoDB" id="9782011at2"/>
<organism evidence="4 5">
    <name type="scientific">Sediminicurvatus halobius</name>
    <dbReference type="NCBI Taxonomy" id="2182432"/>
    <lineage>
        <taxon>Bacteria</taxon>
        <taxon>Pseudomonadati</taxon>
        <taxon>Pseudomonadota</taxon>
        <taxon>Gammaproteobacteria</taxon>
        <taxon>Chromatiales</taxon>
        <taxon>Ectothiorhodospiraceae</taxon>
        <taxon>Sediminicurvatus</taxon>
    </lineage>
</organism>
<dbReference type="GO" id="GO:0008654">
    <property type="term" value="P:phospholipid biosynthetic process"/>
    <property type="evidence" value="ECO:0007669"/>
    <property type="project" value="InterPro"/>
</dbReference>
<sequence length="245" mass="25283">MAASAASSSLARVLADLAVAGAGVVALAWAVAVLAALPGVSVLAALAAYGLVALPLGHWHRGWPLTPADRITLARAVPVALLAGLLPWNDVLAPTAWFLVAVAALALAADGLDGAVARRTGTATAAGARFDMELDAAFLLVLCAWLVALDRTDAWVLGIGLLRYLFLAAGVVWPRLQAPLPPSFRRRLVCALQGVVLVACLAPPMAGLAVPLAALALVLLIYSFGADVLWLSRRPAPTEREAHHA</sequence>
<feature type="transmembrane region" description="Helical" evidence="3">
    <location>
        <begin position="128"/>
        <end position="148"/>
    </location>
</feature>
<dbReference type="InterPro" id="IPR043130">
    <property type="entry name" value="CDP-OH_PTrfase_TM_dom"/>
</dbReference>
<dbReference type="InterPro" id="IPR000462">
    <property type="entry name" value="CDP-OH_P_trans"/>
</dbReference>
<feature type="transmembrane region" description="Helical" evidence="3">
    <location>
        <begin position="154"/>
        <end position="176"/>
    </location>
</feature>
<dbReference type="PROSITE" id="PS00379">
    <property type="entry name" value="CDP_ALCOHOL_P_TRANSF"/>
    <property type="match status" value="1"/>
</dbReference>
<dbReference type="RefSeq" id="WP_109676964.1">
    <property type="nucleotide sequence ID" value="NZ_CP086615.1"/>
</dbReference>
<reference evidence="4 5" key="1">
    <citation type="submission" date="2018-05" db="EMBL/GenBank/DDBJ databases">
        <title>Spiribacter halobius sp. nov., a moderately halophilic bacterium isolated from marine solar saltern.</title>
        <authorList>
            <person name="Zheng W.-S."/>
            <person name="Lu D.-C."/>
            <person name="Du Z.-J."/>
        </authorList>
    </citation>
    <scope>NUCLEOTIDE SEQUENCE [LARGE SCALE GENOMIC DNA]</scope>
    <source>
        <strain evidence="4 5">E85</strain>
    </source>
</reference>
<dbReference type="Proteomes" id="UP000245474">
    <property type="component" value="Unassembled WGS sequence"/>
</dbReference>
<keyword evidence="3" id="KW-0472">Membrane</keyword>
<keyword evidence="3" id="KW-1133">Transmembrane helix</keyword>
<gene>
    <name evidence="4" type="ORF">DEM34_05195</name>
</gene>
<dbReference type="Gene3D" id="1.20.120.1760">
    <property type="match status" value="1"/>
</dbReference>
<feature type="transmembrane region" description="Helical" evidence="3">
    <location>
        <begin position="25"/>
        <end position="52"/>
    </location>
</feature>
<dbReference type="Pfam" id="PF01066">
    <property type="entry name" value="CDP-OH_P_transf"/>
    <property type="match status" value="1"/>
</dbReference>
<keyword evidence="3" id="KW-0812">Transmembrane</keyword>
<name>A0A2U2N5C8_9GAMM</name>
<feature type="transmembrane region" description="Helical" evidence="3">
    <location>
        <begin position="72"/>
        <end position="89"/>
    </location>
</feature>
<accession>A0A2U2N5C8</accession>
<dbReference type="InterPro" id="IPR048254">
    <property type="entry name" value="CDP_ALCOHOL_P_TRANSF_CS"/>
</dbReference>
<feature type="transmembrane region" description="Helical" evidence="3">
    <location>
        <begin position="212"/>
        <end position="231"/>
    </location>
</feature>
<dbReference type="AlphaFoldDB" id="A0A2U2N5C8"/>
<keyword evidence="5" id="KW-1185">Reference proteome</keyword>
<proteinExistence type="inferred from homology"/>
<dbReference type="GO" id="GO:0016780">
    <property type="term" value="F:phosphotransferase activity, for other substituted phosphate groups"/>
    <property type="evidence" value="ECO:0007669"/>
    <property type="project" value="InterPro"/>
</dbReference>
<keyword evidence="1 2" id="KW-0808">Transferase</keyword>
<protein>
    <submittedName>
        <fullName evidence="4">CDP-alcohol phosphatidyltransferase</fullName>
    </submittedName>
</protein>
<evidence type="ECO:0000313" key="5">
    <source>
        <dbReference type="Proteomes" id="UP000245474"/>
    </source>
</evidence>
<dbReference type="EMBL" id="QFFI01000006">
    <property type="protein sequence ID" value="PWG64283.1"/>
    <property type="molecule type" value="Genomic_DNA"/>
</dbReference>